<dbReference type="EMBL" id="BLIY01000020">
    <property type="protein sequence ID" value="GFE55372.1"/>
    <property type="molecule type" value="Genomic_DNA"/>
</dbReference>
<evidence type="ECO:0000259" key="8">
    <source>
        <dbReference type="Pfam" id="PF17681"/>
    </source>
</evidence>
<proteinExistence type="inferred from homology"/>
<keyword evidence="4" id="KW-0493">Microtubule</keyword>
<keyword evidence="3" id="KW-0963">Cytoplasm</keyword>
<feature type="domain" description="Gamma tubulin complex component protein N-terminal" evidence="8">
    <location>
        <begin position="259"/>
        <end position="503"/>
    </location>
</feature>
<dbReference type="GO" id="GO:0005874">
    <property type="term" value="C:microtubule"/>
    <property type="evidence" value="ECO:0007669"/>
    <property type="project" value="UniProtKB-KW"/>
</dbReference>
<dbReference type="Pfam" id="PF17681">
    <property type="entry name" value="GCP_N_terminal"/>
    <property type="match status" value="1"/>
</dbReference>
<protein>
    <submittedName>
        <fullName evidence="9">Gamma-tubulin complex component 3</fullName>
    </submittedName>
</protein>
<dbReference type="GO" id="GO:0000930">
    <property type="term" value="C:gamma-tubulin complex"/>
    <property type="evidence" value="ECO:0007669"/>
    <property type="project" value="TreeGrafter"/>
</dbReference>
<feature type="region of interest" description="Disordered" evidence="6">
    <location>
        <begin position="154"/>
        <end position="240"/>
    </location>
</feature>
<feature type="compositionally biased region" description="Polar residues" evidence="6">
    <location>
        <begin position="155"/>
        <end position="179"/>
    </location>
</feature>
<evidence type="ECO:0000256" key="4">
    <source>
        <dbReference type="ARBA" id="ARBA00022701"/>
    </source>
</evidence>
<accession>A0A9W5TBY8</accession>
<dbReference type="Proteomes" id="UP001057455">
    <property type="component" value="Unassembled WGS sequence"/>
</dbReference>
<feature type="domain" description="Gamma tubulin complex component C-terminal" evidence="7">
    <location>
        <begin position="576"/>
        <end position="796"/>
    </location>
</feature>
<dbReference type="GO" id="GO:0007020">
    <property type="term" value="P:microtubule nucleation"/>
    <property type="evidence" value="ECO:0007669"/>
    <property type="project" value="InterPro"/>
</dbReference>
<dbReference type="GO" id="GO:0000922">
    <property type="term" value="C:spindle pole"/>
    <property type="evidence" value="ECO:0007669"/>
    <property type="project" value="InterPro"/>
</dbReference>
<dbReference type="GO" id="GO:0051225">
    <property type="term" value="P:spindle assembly"/>
    <property type="evidence" value="ECO:0007669"/>
    <property type="project" value="TreeGrafter"/>
</dbReference>
<evidence type="ECO:0000256" key="5">
    <source>
        <dbReference type="ARBA" id="ARBA00023212"/>
    </source>
</evidence>
<dbReference type="GO" id="GO:0031122">
    <property type="term" value="P:cytoplasmic microtubule organization"/>
    <property type="evidence" value="ECO:0007669"/>
    <property type="project" value="TreeGrafter"/>
</dbReference>
<evidence type="ECO:0000256" key="1">
    <source>
        <dbReference type="ARBA" id="ARBA00004245"/>
    </source>
</evidence>
<evidence type="ECO:0000256" key="3">
    <source>
        <dbReference type="ARBA" id="ARBA00022490"/>
    </source>
</evidence>
<dbReference type="InterPro" id="IPR042241">
    <property type="entry name" value="GCP_C_sf"/>
</dbReference>
<evidence type="ECO:0000313" key="10">
    <source>
        <dbReference type="Proteomes" id="UP001057455"/>
    </source>
</evidence>
<name>A0A9W5TBY8_BABOV</name>
<gene>
    <name evidence="9" type="ORF">BaOVIS_027760</name>
</gene>
<dbReference type="GO" id="GO:0051011">
    <property type="term" value="F:microtubule minus-end binding"/>
    <property type="evidence" value="ECO:0007669"/>
    <property type="project" value="TreeGrafter"/>
</dbReference>
<comment type="similarity">
    <text evidence="2">Belongs to the TUBGCP family.</text>
</comment>
<dbReference type="PANTHER" id="PTHR19302">
    <property type="entry name" value="GAMMA TUBULIN COMPLEX PROTEIN"/>
    <property type="match status" value="1"/>
</dbReference>
<evidence type="ECO:0000313" key="9">
    <source>
        <dbReference type="EMBL" id="GFE55372.1"/>
    </source>
</evidence>
<dbReference type="InterPro" id="IPR040457">
    <property type="entry name" value="GCP_C"/>
</dbReference>
<dbReference type="GO" id="GO:0051321">
    <property type="term" value="P:meiotic cell cycle"/>
    <property type="evidence" value="ECO:0007669"/>
    <property type="project" value="TreeGrafter"/>
</dbReference>
<dbReference type="Gene3D" id="1.20.120.1900">
    <property type="entry name" value="Gamma-tubulin complex, C-terminal domain"/>
    <property type="match status" value="1"/>
</dbReference>
<dbReference type="InterPro" id="IPR007259">
    <property type="entry name" value="GCP"/>
</dbReference>
<dbReference type="PANTHER" id="PTHR19302:SF14">
    <property type="entry name" value="GAMMA-TUBULIN COMPLEX COMPONENT 3"/>
    <property type="match status" value="1"/>
</dbReference>
<dbReference type="GO" id="GO:0000278">
    <property type="term" value="P:mitotic cell cycle"/>
    <property type="evidence" value="ECO:0007669"/>
    <property type="project" value="TreeGrafter"/>
</dbReference>
<keyword evidence="5" id="KW-0206">Cytoskeleton</keyword>
<evidence type="ECO:0000256" key="6">
    <source>
        <dbReference type="SAM" id="MobiDB-lite"/>
    </source>
</evidence>
<dbReference type="GO" id="GO:0043015">
    <property type="term" value="F:gamma-tubulin binding"/>
    <property type="evidence" value="ECO:0007669"/>
    <property type="project" value="InterPro"/>
</dbReference>
<reference evidence="9" key="1">
    <citation type="submission" date="2019-12" db="EMBL/GenBank/DDBJ databases">
        <title>Genome sequence of Babesia ovis.</title>
        <authorList>
            <person name="Yamagishi J."/>
            <person name="Sevinc F."/>
            <person name="Xuan X."/>
        </authorList>
    </citation>
    <scope>NUCLEOTIDE SEQUENCE</scope>
    <source>
        <strain evidence="9">Selcuk</strain>
    </source>
</reference>
<sequence>MLPEGRRRSDSTSGNGGAFLASEVMLLTYHLSQISKEDILSYNLDRLNISPSIPPRHSTGSSASARSTGHIVRLHDRLQRHLEETTLRLLTECADLEVVDIDTNRIAQELERFCVNRGSVSLRRLKGMLYTGMQCFERLPATLQLLLYLKDSAEPPSTRSPLHRSIGSSDVSALPSTTSRKPETHIHEVSPQQSDETIESSDDSSAYSSAASSPYESPEDIASSSDVRPKASGGHGDTVSSSVVTDRFEFTEIDEDDLVSDILFVLQGIEGRFIKRAANGSFTLTTFRQVSRGVRQLTERICVLGKIYNSIIDAKPSSGLIAQALYQGVMDEVHQYNHLLNMMVTSRNNERLSLKRLYILVHQPYNRMRLLHLALVGSPSNSIDHIFELYCTRGDAMGRELYSELLRKCMIPYLEILLRWVYFGDLEDMSGVFFVRHVDGHYRLLSHKVPKFMSQPLADLCFDAGCCSRYFKQLKNGIYTRATVDIPGLLNKLCPQSASWSIFVTVQLLSDMVRSIETSTELVRELVVKHDLGGYISRVCGHLGMAYLGADPTSPEFDDFECTKEYGFDIYVPKFSFPLALVLEDEKETRELYINSFRMEFLLQRTLKVLSICWKEYSWNSRSSFGALELSRRMIWINLCRNEMSHFVNMLQKSRNVPYILDRLVQRVSSRDYPPPGTSLNDLRKECSSAFSRLHTDNFLEIMEILESIVDYCKFVLQLFNCNIMQQLRVLVCEGASPSSLIDYIHNNVVTNDIMKISSSYAKRFRESVLLLLHRLSCQDPDHRRFGSILDYNHFYRLLSVIES</sequence>
<organism evidence="9 10">
    <name type="scientific">Babesia ovis</name>
    <dbReference type="NCBI Taxonomy" id="5869"/>
    <lineage>
        <taxon>Eukaryota</taxon>
        <taxon>Sar</taxon>
        <taxon>Alveolata</taxon>
        <taxon>Apicomplexa</taxon>
        <taxon>Aconoidasida</taxon>
        <taxon>Piroplasmida</taxon>
        <taxon>Babesiidae</taxon>
        <taxon>Babesia</taxon>
    </lineage>
</organism>
<dbReference type="AlphaFoldDB" id="A0A9W5TBY8"/>
<comment type="subcellular location">
    <subcellularLocation>
        <location evidence="1">Cytoplasm</location>
        <location evidence="1">Cytoskeleton</location>
    </subcellularLocation>
</comment>
<feature type="compositionally biased region" description="Low complexity" evidence="6">
    <location>
        <begin position="203"/>
        <end position="216"/>
    </location>
</feature>
<comment type="caution">
    <text evidence="9">The sequence shown here is derived from an EMBL/GenBank/DDBJ whole genome shotgun (WGS) entry which is preliminary data.</text>
</comment>
<evidence type="ECO:0000256" key="2">
    <source>
        <dbReference type="ARBA" id="ARBA00010337"/>
    </source>
</evidence>
<dbReference type="Pfam" id="PF04130">
    <property type="entry name" value="GCP_C_terminal"/>
    <property type="match status" value="1"/>
</dbReference>
<evidence type="ECO:0000259" key="7">
    <source>
        <dbReference type="Pfam" id="PF04130"/>
    </source>
</evidence>
<dbReference type="OrthoDB" id="5860513at2759"/>
<dbReference type="InterPro" id="IPR041470">
    <property type="entry name" value="GCP_N"/>
</dbReference>
<keyword evidence="10" id="KW-1185">Reference proteome</keyword>